<keyword evidence="4" id="KW-0698">rRNA processing</keyword>
<keyword evidence="6" id="KW-0539">Nucleus</keyword>
<dbReference type="GO" id="GO:1990904">
    <property type="term" value="C:ribonucleoprotein complex"/>
    <property type="evidence" value="ECO:0007669"/>
    <property type="project" value="UniProtKB-KW"/>
</dbReference>
<evidence type="ECO:0000256" key="6">
    <source>
        <dbReference type="ARBA" id="ARBA00023242"/>
    </source>
</evidence>
<accession>A0ABD0UT85</accession>
<feature type="domain" description="KRR1 small subunit processome component first KH" evidence="9">
    <location>
        <begin position="43"/>
        <end position="100"/>
    </location>
</feature>
<dbReference type="InterPro" id="IPR041174">
    <property type="entry name" value="KRR1-like_KH1"/>
</dbReference>
<dbReference type="Pfam" id="PF17903">
    <property type="entry name" value="KH_KRR1_1st"/>
    <property type="match status" value="1"/>
</dbReference>
<dbReference type="Proteomes" id="UP001552299">
    <property type="component" value="Unassembled WGS sequence"/>
</dbReference>
<dbReference type="EMBL" id="JANQDX010000011">
    <property type="protein sequence ID" value="KAL0916038.1"/>
    <property type="molecule type" value="Genomic_DNA"/>
</dbReference>
<dbReference type="GO" id="GO:0003723">
    <property type="term" value="F:RNA binding"/>
    <property type="evidence" value="ECO:0007669"/>
    <property type="project" value="UniProtKB-KW"/>
</dbReference>
<keyword evidence="11" id="KW-1185">Reference proteome</keyword>
<reference evidence="10 11" key="1">
    <citation type="journal article" date="2024" name="Plant Biotechnol. J.">
        <title>Dendrobium thyrsiflorum genome and its molecular insights into genes involved in important horticultural traits.</title>
        <authorList>
            <person name="Chen B."/>
            <person name="Wang J.Y."/>
            <person name="Zheng P.J."/>
            <person name="Li K.L."/>
            <person name="Liang Y.M."/>
            <person name="Chen X.F."/>
            <person name="Zhang C."/>
            <person name="Zhao X."/>
            <person name="He X."/>
            <person name="Zhang G.Q."/>
            <person name="Liu Z.J."/>
            <person name="Xu Q."/>
        </authorList>
    </citation>
    <scope>NUCLEOTIDE SEQUENCE [LARGE SCALE GENOMIC DNA]</scope>
    <source>
        <strain evidence="10">GZMU011</strain>
    </source>
</reference>
<dbReference type="AlphaFoldDB" id="A0ABD0UT85"/>
<comment type="similarity">
    <text evidence="2">Belongs to the KRR1 family.</text>
</comment>
<organism evidence="10 11">
    <name type="scientific">Dendrobium thyrsiflorum</name>
    <name type="common">Pinecone-like raceme dendrobium</name>
    <name type="synonym">Orchid</name>
    <dbReference type="NCBI Taxonomy" id="117978"/>
    <lineage>
        <taxon>Eukaryota</taxon>
        <taxon>Viridiplantae</taxon>
        <taxon>Streptophyta</taxon>
        <taxon>Embryophyta</taxon>
        <taxon>Tracheophyta</taxon>
        <taxon>Spermatophyta</taxon>
        <taxon>Magnoliopsida</taxon>
        <taxon>Liliopsida</taxon>
        <taxon>Asparagales</taxon>
        <taxon>Orchidaceae</taxon>
        <taxon>Epidendroideae</taxon>
        <taxon>Malaxideae</taxon>
        <taxon>Dendrobiinae</taxon>
        <taxon>Dendrobium</taxon>
    </lineage>
</organism>
<dbReference type="PANTHER" id="PTHR12581:SF0">
    <property type="entry name" value="KRR1 SMALL SUBUNIT PROCESSOME COMPONENT HOMOLOG"/>
    <property type="match status" value="1"/>
</dbReference>
<evidence type="ECO:0000259" key="9">
    <source>
        <dbReference type="Pfam" id="PF17903"/>
    </source>
</evidence>
<proteinExistence type="inferred from homology"/>
<dbReference type="InterPro" id="IPR011009">
    <property type="entry name" value="Kinase-like_dom_sf"/>
</dbReference>
<keyword evidence="7" id="KW-0687">Ribonucleoprotein</keyword>
<evidence type="ECO:0000256" key="1">
    <source>
        <dbReference type="ARBA" id="ARBA00004604"/>
    </source>
</evidence>
<keyword evidence="5" id="KW-0694">RNA-binding</keyword>
<gene>
    <name evidence="10" type="ORF">M5K25_013519</name>
</gene>
<evidence type="ECO:0000256" key="5">
    <source>
        <dbReference type="ARBA" id="ARBA00022884"/>
    </source>
</evidence>
<name>A0ABD0UT85_DENTH</name>
<evidence type="ECO:0000256" key="4">
    <source>
        <dbReference type="ARBA" id="ARBA00022552"/>
    </source>
</evidence>
<dbReference type="GO" id="GO:0006364">
    <property type="term" value="P:rRNA processing"/>
    <property type="evidence" value="ECO:0007669"/>
    <property type="project" value="UniProtKB-KW"/>
</dbReference>
<evidence type="ECO:0000313" key="10">
    <source>
        <dbReference type="EMBL" id="KAL0916038.1"/>
    </source>
</evidence>
<evidence type="ECO:0000256" key="8">
    <source>
        <dbReference type="ARBA" id="ARBA00032993"/>
    </source>
</evidence>
<dbReference type="InterPro" id="IPR036612">
    <property type="entry name" value="KH_dom_type_1_sf"/>
</dbReference>
<evidence type="ECO:0000256" key="2">
    <source>
        <dbReference type="ARBA" id="ARBA00009344"/>
    </source>
</evidence>
<dbReference type="GO" id="GO:0005730">
    <property type="term" value="C:nucleolus"/>
    <property type="evidence" value="ECO:0007669"/>
    <property type="project" value="UniProtKB-SubCell"/>
</dbReference>
<dbReference type="PANTHER" id="PTHR12581">
    <property type="entry name" value="HIV-1 REV BINDING PROTEIN 2, 3"/>
    <property type="match status" value="1"/>
</dbReference>
<dbReference type="Gene3D" id="3.30.1370.10">
    <property type="entry name" value="K Homology domain, type 1"/>
    <property type="match status" value="1"/>
</dbReference>
<protein>
    <recommendedName>
        <fullName evidence="8">KRR-R motif-containing protein 1</fullName>
    </recommendedName>
</protein>
<comment type="subcellular location">
    <subcellularLocation>
        <location evidence="1">Nucleus</location>
        <location evidence="1">Nucleolus</location>
    </subcellularLocation>
</comment>
<comment type="caution">
    <text evidence="10">The sequence shown here is derived from an EMBL/GenBank/DDBJ whole genome shotgun (WGS) entry which is preliminary data.</text>
</comment>
<keyword evidence="3" id="KW-0690">Ribosome biogenesis</keyword>
<dbReference type="InterPro" id="IPR024166">
    <property type="entry name" value="rRNA_assembly_KRR1"/>
</dbReference>
<dbReference type="SUPFAM" id="SSF56112">
    <property type="entry name" value="Protein kinase-like (PK-like)"/>
    <property type="match status" value="1"/>
</dbReference>
<sequence>MERLLYFKALASMHKQGVVHGHGKPGNFLFTFKVNKGYLIDLYLEKYLQEAWPIIKCALEEHGIVCELNLVEGSMTVSTTRKTRDPYNIVKARDLLKLLS</sequence>
<evidence type="ECO:0000256" key="7">
    <source>
        <dbReference type="ARBA" id="ARBA00023274"/>
    </source>
</evidence>
<evidence type="ECO:0000256" key="3">
    <source>
        <dbReference type="ARBA" id="ARBA00022517"/>
    </source>
</evidence>
<evidence type="ECO:0000313" key="11">
    <source>
        <dbReference type="Proteomes" id="UP001552299"/>
    </source>
</evidence>